<protein>
    <recommendedName>
        <fullName evidence="4">TPM domain-containing protein</fullName>
    </recommendedName>
</protein>
<evidence type="ECO:0000313" key="2">
    <source>
        <dbReference type="EMBL" id="RQD87469.1"/>
    </source>
</evidence>
<name>A0A424Z0A5_9BACT</name>
<gene>
    <name evidence="2" type="ORF">DZD40_04260</name>
</gene>
<evidence type="ECO:0000256" key="1">
    <source>
        <dbReference type="SAM" id="Phobius"/>
    </source>
</evidence>
<organism evidence="2 3">
    <name type="scientific">Campylobacter hepaticus</name>
    <dbReference type="NCBI Taxonomy" id="1813019"/>
    <lineage>
        <taxon>Bacteria</taxon>
        <taxon>Pseudomonadati</taxon>
        <taxon>Campylobacterota</taxon>
        <taxon>Epsilonproteobacteria</taxon>
        <taxon>Campylobacterales</taxon>
        <taxon>Campylobacteraceae</taxon>
        <taxon>Campylobacter</taxon>
    </lineage>
</organism>
<keyword evidence="1" id="KW-0812">Transmembrane</keyword>
<evidence type="ECO:0000313" key="3">
    <source>
        <dbReference type="Proteomes" id="UP000286095"/>
    </source>
</evidence>
<sequence length="199" mass="22207">MKKILQGGFLAIFLSILLFSKAFALDAVLFNENVLSQKVSNEINLIGKELYEKSGIFVGVAIGDKTQFETLLQIQEKLPKSHILLLLSKDSHRVDIVGSKGALALIDKEAILHPYPGTGSILPILATNKGDIYNAAILNGYADIIERVAKSKNIKLEYSIGNANRDTINILRIIIYGFICFALLYYVQRRIKRRKIDKS</sequence>
<proteinExistence type="predicted"/>
<keyword evidence="1" id="KW-1133">Transmembrane helix</keyword>
<dbReference type="RefSeq" id="WP_124134440.1">
    <property type="nucleotide sequence ID" value="NZ_QURW01000009.1"/>
</dbReference>
<feature type="transmembrane region" description="Helical" evidence="1">
    <location>
        <begin position="170"/>
        <end position="187"/>
    </location>
</feature>
<comment type="caution">
    <text evidence="2">The sequence shown here is derived from an EMBL/GenBank/DDBJ whole genome shotgun (WGS) entry which is preliminary data.</text>
</comment>
<keyword evidence="1" id="KW-0472">Membrane</keyword>
<dbReference type="AlphaFoldDB" id="A0A424Z0A5"/>
<reference evidence="2 3" key="1">
    <citation type="submission" date="2018-08" db="EMBL/GenBank/DDBJ databases">
        <title>Survival mechanisms of Campylobacter hepaticus identified by genomic analysis and comparative transcriptomic analysis of in vivo and in vitro derived bacteria.</title>
        <authorList>
            <person name="Van T.T.H."/>
            <person name="Moore R.J."/>
        </authorList>
    </citation>
    <scope>NUCLEOTIDE SEQUENCE [LARGE SCALE GENOMIC DNA]</scope>
    <source>
        <strain evidence="2 3">54L</strain>
    </source>
</reference>
<dbReference type="Proteomes" id="UP000286095">
    <property type="component" value="Unassembled WGS sequence"/>
</dbReference>
<evidence type="ECO:0008006" key="4">
    <source>
        <dbReference type="Google" id="ProtNLM"/>
    </source>
</evidence>
<dbReference type="STRING" id="1813019.A2J15_05330"/>
<dbReference type="EMBL" id="QURW01000009">
    <property type="protein sequence ID" value="RQD87469.1"/>
    <property type="molecule type" value="Genomic_DNA"/>
</dbReference>
<accession>A0A424Z0A5</accession>